<evidence type="ECO:0000313" key="2">
    <source>
        <dbReference type="EMBL" id="TNN32602.1"/>
    </source>
</evidence>
<gene>
    <name evidence="2" type="ORF">EYF80_057237</name>
</gene>
<evidence type="ECO:0000256" key="1">
    <source>
        <dbReference type="SAM" id="MobiDB-lite"/>
    </source>
</evidence>
<feature type="region of interest" description="Disordered" evidence="1">
    <location>
        <begin position="27"/>
        <end position="65"/>
    </location>
</feature>
<organism evidence="2 3">
    <name type="scientific">Liparis tanakae</name>
    <name type="common">Tanaka's snailfish</name>
    <dbReference type="NCBI Taxonomy" id="230148"/>
    <lineage>
        <taxon>Eukaryota</taxon>
        <taxon>Metazoa</taxon>
        <taxon>Chordata</taxon>
        <taxon>Craniata</taxon>
        <taxon>Vertebrata</taxon>
        <taxon>Euteleostomi</taxon>
        <taxon>Actinopterygii</taxon>
        <taxon>Neopterygii</taxon>
        <taxon>Teleostei</taxon>
        <taxon>Neoteleostei</taxon>
        <taxon>Acanthomorphata</taxon>
        <taxon>Eupercaria</taxon>
        <taxon>Perciformes</taxon>
        <taxon>Cottioidei</taxon>
        <taxon>Cottales</taxon>
        <taxon>Liparidae</taxon>
        <taxon>Liparis</taxon>
    </lineage>
</organism>
<proteinExistence type="predicted"/>
<comment type="caution">
    <text evidence="2">The sequence shown here is derived from an EMBL/GenBank/DDBJ whole genome shotgun (WGS) entry which is preliminary data.</text>
</comment>
<sequence>MNLKNHEEEKPDPPVQNQNQCHIHVLEEKGTSQPDRARLNQTRPSQTRLNQTRPSQTRLNQTRPD</sequence>
<name>A0A4Z2EWI7_9TELE</name>
<dbReference type="EMBL" id="SRLO01002592">
    <property type="protein sequence ID" value="TNN32602.1"/>
    <property type="molecule type" value="Genomic_DNA"/>
</dbReference>
<dbReference type="Proteomes" id="UP000314294">
    <property type="component" value="Unassembled WGS sequence"/>
</dbReference>
<dbReference type="AlphaFoldDB" id="A0A4Z2EWI7"/>
<dbReference type="OrthoDB" id="8962799at2759"/>
<accession>A0A4Z2EWI7</accession>
<reference evidence="2 3" key="1">
    <citation type="submission" date="2019-03" db="EMBL/GenBank/DDBJ databases">
        <title>First draft genome of Liparis tanakae, snailfish: a comprehensive survey of snailfish specific genes.</title>
        <authorList>
            <person name="Kim W."/>
            <person name="Song I."/>
            <person name="Jeong J.-H."/>
            <person name="Kim D."/>
            <person name="Kim S."/>
            <person name="Ryu S."/>
            <person name="Song J.Y."/>
            <person name="Lee S.K."/>
        </authorList>
    </citation>
    <scope>NUCLEOTIDE SEQUENCE [LARGE SCALE GENOMIC DNA]</scope>
    <source>
        <tissue evidence="2">Muscle</tissue>
    </source>
</reference>
<evidence type="ECO:0000313" key="3">
    <source>
        <dbReference type="Proteomes" id="UP000314294"/>
    </source>
</evidence>
<protein>
    <submittedName>
        <fullName evidence="2">Uncharacterized protein</fullName>
    </submittedName>
</protein>
<feature type="compositionally biased region" description="Basic and acidic residues" evidence="1">
    <location>
        <begin position="27"/>
        <end position="38"/>
    </location>
</feature>
<feature type="compositionally biased region" description="Polar residues" evidence="1">
    <location>
        <begin position="39"/>
        <end position="65"/>
    </location>
</feature>
<keyword evidence="3" id="KW-1185">Reference proteome</keyword>